<keyword evidence="7" id="KW-1185">Reference proteome</keyword>
<dbReference type="Gene3D" id="3.30.1330.130">
    <property type="match status" value="1"/>
</dbReference>
<dbReference type="InterPro" id="IPR000962">
    <property type="entry name" value="Znf_DskA_TraR"/>
</dbReference>
<organism evidence="6 7">
    <name type="scientific">Methanospirillum purgamenti</name>
    <dbReference type="NCBI Taxonomy" id="2834276"/>
    <lineage>
        <taxon>Archaea</taxon>
        <taxon>Methanobacteriati</taxon>
        <taxon>Methanobacteriota</taxon>
        <taxon>Stenosarchaea group</taxon>
        <taxon>Methanomicrobia</taxon>
        <taxon>Methanomicrobiales</taxon>
        <taxon>Methanospirillaceae</taxon>
        <taxon>Methanospirillum</taxon>
    </lineage>
</organism>
<evidence type="ECO:0000259" key="5">
    <source>
        <dbReference type="Pfam" id="PF02663"/>
    </source>
</evidence>
<dbReference type="Pfam" id="PF01258">
    <property type="entry name" value="zf-dskA_traR"/>
    <property type="match status" value="1"/>
</dbReference>
<evidence type="ECO:0000256" key="2">
    <source>
        <dbReference type="ARBA" id="ARBA00022771"/>
    </source>
</evidence>
<keyword evidence="3" id="KW-0862">Zinc</keyword>
<accession>A0A8E7AVD7</accession>
<dbReference type="InterPro" id="IPR026328">
    <property type="entry name" value="FmdE"/>
</dbReference>
<dbReference type="InterPro" id="IPR003814">
    <property type="entry name" value="FmdEsu_dom"/>
</dbReference>
<dbReference type="PIRSF" id="PIRSF006578">
    <property type="entry name" value="FwdE"/>
    <property type="match status" value="1"/>
</dbReference>
<gene>
    <name evidence="6" type="ORF">KHC33_13165</name>
</gene>
<dbReference type="GO" id="GO:0008270">
    <property type="term" value="F:zinc ion binding"/>
    <property type="evidence" value="ECO:0007669"/>
    <property type="project" value="UniProtKB-KW"/>
</dbReference>
<reference evidence="6 7" key="1">
    <citation type="submission" date="2021-05" db="EMBL/GenBank/DDBJ databases">
        <title>A novel Methanospirillum isolate from a pyrite-forming mixed culture.</title>
        <authorList>
            <person name="Bunk B."/>
            <person name="Sproer C."/>
            <person name="Spring S."/>
            <person name="Pester M."/>
        </authorList>
    </citation>
    <scope>NUCLEOTIDE SEQUENCE [LARGE SCALE GENOMIC DNA]</scope>
    <source>
        <strain evidence="6 7">J.3.6.1-F.2.7.3</strain>
    </source>
</reference>
<dbReference type="GeneID" id="65098151"/>
<evidence type="ECO:0000256" key="1">
    <source>
        <dbReference type="ARBA" id="ARBA00022723"/>
    </source>
</evidence>
<evidence type="ECO:0000313" key="7">
    <source>
        <dbReference type="Proteomes" id="UP000680656"/>
    </source>
</evidence>
<feature type="domain" description="Zinc finger DksA/TraR C4-type" evidence="4">
    <location>
        <begin position="173"/>
        <end position="204"/>
    </location>
</feature>
<name>A0A8E7AVD7_9EURY</name>
<dbReference type="EMBL" id="CP075546">
    <property type="protein sequence ID" value="QVV88267.1"/>
    <property type="molecule type" value="Genomic_DNA"/>
</dbReference>
<evidence type="ECO:0000313" key="6">
    <source>
        <dbReference type="EMBL" id="QVV88267.1"/>
    </source>
</evidence>
<dbReference type="PANTHER" id="PTHR39418:SF1">
    <property type="entry name" value="DEHYDROGENASE"/>
    <property type="match status" value="1"/>
</dbReference>
<dbReference type="Proteomes" id="UP000680656">
    <property type="component" value="Chromosome"/>
</dbReference>
<sequence length="213" mass="23423">MCSPQSVQEPKGEFITYEEAVRFHGHSCGGLSSGYRVAIAAMKALGVERPKDEELVAIAETDACGVDAIQMVTGCTAGKGNLIIHDYGKHAFTFYCRRSDKAVRVVTNLDDVLPRKEMDALRPKVFSGQATEEEMKQFQTLSDQASDAILHAPEEKIIKITFIDMEPPKKARIFKSIPCECCGEMVADAKTRTHDGKVVCMPCFLAQTGEKSE</sequence>
<dbReference type="AlphaFoldDB" id="A0A8E7AVD7"/>
<feature type="domain" description="Formylmethanofuran dehydrogenase subunit E" evidence="5">
    <location>
        <begin position="23"/>
        <end position="158"/>
    </location>
</feature>
<proteinExistence type="predicted"/>
<protein>
    <submittedName>
        <fullName evidence="6">TraR/DksA C4-type zinc finger protein</fullName>
    </submittedName>
</protein>
<dbReference type="Pfam" id="PF02663">
    <property type="entry name" value="FmdE"/>
    <property type="match status" value="1"/>
</dbReference>
<evidence type="ECO:0000256" key="3">
    <source>
        <dbReference type="ARBA" id="ARBA00022833"/>
    </source>
</evidence>
<evidence type="ECO:0000259" key="4">
    <source>
        <dbReference type="Pfam" id="PF01258"/>
    </source>
</evidence>
<dbReference type="RefSeq" id="WP_214419083.1">
    <property type="nucleotide sequence ID" value="NZ_CP075546.1"/>
</dbReference>
<dbReference type="SUPFAM" id="SSF143555">
    <property type="entry name" value="FwdE-like"/>
    <property type="match status" value="1"/>
</dbReference>
<dbReference type="InterPro" id="IPR053194">
    <property type="entry name" value="tRNA_methyltr_O"/>
</dbReference>
<dbReference type="PANTHER" id="PTHR39418">
    <property type="entry name" value="DEHYDROGENASE-RELATED"/>
    <property type="match status" value="1"/>
</dbReference>
<keyword evidence="1" id="KW-0479">Metal-binding</keyword>
<dbReference type="KEGG" id="mrtj:KHC33_13165"/>
<keyword evidence="2" id="KW-0863">Zinc-finger</keyword>